<proteinExistence type="predicted"/>
<keyword evidence="2" id="KW-1185">Reference proteome</keyword>
<dbReference type="EMBL" id="JBBPBN010000005">
    <property type="protein sequence ID" value="KAK9038080.1"/>
    <property type="molecule type" value="Genomic_DNA"/>
</dbReference>
<reference evidence="1 2" key="1">
    <citation type="journal article" date="2024" name="G3 (Bethesda)">
        <title>Genome assembly of Hibiscus sabdariffa L. provides insights into metabolisms of medicinal natural products.</title>
        <authorList>
            <person name="Kim T."/>
        </authorList>
    </citation>
    <scope>NUCLEOTIDE SEQUENCE [LARGE SCALE GENOMIC DNA]</scope>
    <source>
        <strain evidence="1">TK-2024</strain>
        <tissue evidence="1">Old leaves</tissue>
    </source>
</reference>
<comment type="caution">
    <text evidence="1">The sequence shown here is derived from an EMBL/GenBank/DDBJ whole genome shotgun (WGS) entry which is preliminary data.</text>
</comment>
<gene>
    <name evidence="1" type="ORF">V6N11_022971</name>
</gene>
<sequence>MPRPLKTSLQLQNVDDHDSLLLEFTIQVYIGEHKLDSDRTCEDVDISCVYLLYRNISFSINDRVSAMLLYAFQFDCICLSGSTCRIRVF</sequence>
<organism evidence="1 2">
    <name type="scientific">Hibiscus sabdariffa</name>
    <name type="common">roselle</name>
    <dbReference type="NCBI Taxonomy" id="183260"/>
    <lineage>
        <taxon>Eukaryota</taxon>
        <taxon>Viridiplantae</taxon>
        <taxon>Streptophyta</taxon>
        <taxon>Embryophyta</taxon>
        <taxon>Tracheophyta</taxon>
        <taxon>Spermatophyta</taxon>
        <taxon>Magnoliopsida</taxon>
        <taxon>eudicotyledons</taxon>
        <taxon>Gunneridae</taxon>
        <taxon>Pentapetalae</taxon>
        <taxon>rosids</taxon>
        <taxon>malvids</taxon>
        <taxon>Malvales</taxon>
        <taxon>Malvaceae</taxon>
        <taxon>Malvoideae</taxon>
        <taxon>Hibiscus</taxon>
    </lineage>
</organism>
<evidence type="ECO:0000313" key="1">
    <source>
        <dbReference type="EMBL" id="KAK9038080.1"/>
    </source>
</evidence>
<evidence type="ECO:0000313" key="2">
    <source>
        <dbReference type="Proteomes" id="UP001396334"/>
    </source>
</evidence>
<accession>A0ABR2TKV2</accession>
<protein>
    <submittedName>
        <fullName evidence="1">Uncharacterized protein</fullName>
    </submittedName>
</protein>
<name>A0ABR2TKV2_9ROSI</name>
<dbReference type="Proteomes" id="UP001396334">
    <property type="component" value="Unassembled WGS sequence"/>
</dbReference>